<evidence type="ECO:0000313" key="4">
    <source>
        <dbReference type="Proteomes" id="UP000185192"/>
    </source>
</evidence>
<organism evidence="3 4">
    <name type="scientific">Parasphingorhabdus marina DSM 22363</name>
    <dbReference type="NCBI Taxonomy" id="1123272"/>
    <lineage>
        <taxon>Bacteria</taxon>
        <taxon>Pseudomonadati</taxon>
        <taxon>Pseudomonadota</taxon>
        <taxon>Alphaproteobacteria</taxon>
        <taxon>Sphingomonadales</taxon>
        <taxon>Sphingomonadaceae</taxon>
        <taxon>Parasphingorhabdus</taxon>
    </lineage>
</organism>
<dbReference type="STRING" id="1123272.SAMN02745824_0992"/>
<dbReference type="Proteomes" id="UP000185192">
    <property type="component" value="Unassembled WGS sequence"/>
</dbReference>
<feature type="chain" id="PRO_5012500833" evidence="1">
    <location>
        <begin position="23"/>
        <end position="236"/>
    </location>
</feature>
<gene>
    <name evidence="3" type="ORF">SAMN02745824_0992</name>
</gene>
<dbReference type="AlphaFoldDB" id="A0A1N6CU50"/>
<evidence type="ECO:0000259" key="2">
    <source>
        <dbReference type="Pfam" id="PF10988"/>
    </source>
</evidence>
<dbReference type="OrthoDB" id="7595459at2"/>
<name>A0A1N6CU50_9SPHN</name>
<protein>
    <submittedName>
        <fullName evidence="3">Putative auto-transporter adhesin, head GIN domain</fullName>
    </submittedName>
</protein>
<reference evidence="4" key="1">
    <citation type="submission" date="2016-11" db="EMBL/GenBank/DDBJ databases">
        <authorList>
            <person name="Varghese N."/>
            <person name="Submissions S."/>
        </authorList>
    </citation>
    <scope>NUCLEOTIDE SEQUENCE [LARGE SCALE GENOMIC DNA]</scope>
    <source>
        <strain evidence="4">DSM 22363</strain>
    </source>
</reference>
<dbReference type="InterPro" id="IPR021255">
    <property type="entry name" value="DUF2807"/>
</dbReference>
<evidence type="ECO:0000256" key="1">
    <source>
        <dbReference type="SAM" id="SignalP"/>
    </source>
</evidence>
<dbReference type="EMBL" id="FSQW01000001">
    <property type="protein sequence ID" value="SIN61999.1"/>
    <property type="molecule type" value="Genomic_DNA"/>
</dbReference>
<dbReference type="Gene3D" id="2.160.20.120">
    <property type="match status" value="1"/>
</dbReference>
<sequence length="236" mass="24932">MIRSAIIASTLSLALIAAPASAAERKYSIFGFDKIRINNGVNVVITTGEGPAARADGQNREILDRVSLRKAGDQLTVSVKPLPGDSNNFTVDQPVTLYLSTYRLKSVTHLGSGLVRIDRIDSRNPSLRVGGFGSVTVDELESDTVNIAMNGGGDLTISGETGNARVEMLGSSILRASGLTAENLVLRHRGPASSHLTVERQADISNSGTGQIQIDGRPNCTVRTDGAAQIVCNPKH</sequence>
<keyword evidence="4" id="KW-1185">Reference proteome</keyword>
<feature type="domain" description="Putative auto-transporter adhesin head GIN" evidence="2">
    <location>
        <begin position="31"/>
        <end position="218"/>
    </location>
</feature>
<dbReference type="Pfam" id="PF10988">
    <property type="entry name" value="DUF2807"/>
    <property type="match status" value="1"/>
</dbReference>
<keyword evidence="1" id="KW-0732">Signal</keyword>
<proteinExistence type="predicted"/>
<dbReference type="RefSeq" id="WP_074203983.1">
    <property type="nucleotide sequence ID" value="NZ_FSQW01000001.1"/>
</dbReference>
<evidence type="ECO:0000313" key="3">
    <source>
        <dbReference type="EMBL" id="SIN61999.1"/>
    </source>
</evidence>
<accession>A0A1N6CU50</accession>
<feature type="signal peptide" evidence="1">
    <location>
        <begin position="1"/>
        <end position="22"/>
    </location>
</feature>